<dbReference type="Proteomes" id="UP001596071">
    <property type="component" value="Unassembled WGS sequence"/>
</dbReference>
<reference evidence="4" key="1">
    <citation type="journal article" date="2019" name="Int. J. Syst. Evol. Microbiol.">
        <title>The Global Catalogue of Microorganisms (GCM) 10K type strain sequencing project: providing services to taxonomists for standard genome sequencing and annotation.</title>
        <authorList>
            <consortium name="The Broad Institute Genomics Platform"/>
            <consortium name="The Broad Institute Genome Sequencing Center for Infectious Disease"/>
            <person name="Wu L."/>
            <person name="Ma J."/>
        </authorList>
    </citation>
    <scope>NUCLEOTIDE SEQUENCE [LARGE SCALE GENOMIC DNA]</scope>
    <source>
        <strain evidence="4">KACC 11299</strain>
    </source>
</reference>
<keyword evidence="2" id="KW-0812">Transmembrane</keyword>
<evidence type="ECO:0000256" key="2">
    <source>
        <dbReference type="SAM" id="Phobius"/>
    </source>
</evidence>
<dbReference type="PANTHER" id="PTHR33219">
    <property type="entry name" value="YLMG HOMOLOG PROTEIN 2, CHLOROPLASTIC"/>
    <property type="match status" value="1"/>
</dbReference>
<dbReference type="PANTHER" id="PTHR33219:SF14">
    <property type="entry name" value="PROTEIN COFACTOR ASSEMBLY OF COMPLEX C SUBUNIT B CCB3, CHLOROPLASTIC-RELATED"/>
    <property type="match status" value="1"/>
</dbReference>
<comment type="similarity">
    <text evidence="1">Belongs to the YggT family.</text>
</comment>
<dbReference type="Pfam" id="PF02325">
    <property type="entry name" value="CCB3_YggT"/>
    <property type="match status" value="1"/>
</dbReference>
<dbReference type="InterPro" id="IPR003425">
    <property type="entry name" value="CCB3/YggT"/>
</dbReference>
<evidence type="ECO:0000313" key="3">
    <source>
        <dbReference type="EMBL" id="MFC5602993.1"/>
    </source>
</evidence>
<keyword evidence="2" id="KW-1133">Transmembrane helix</keyword>
<keyword evidence="4" id="KW-1185">Reference proteome</keyword>
<organism evidence="3 4">
    <name type="scientific">Sporosarcina koreensis</name>
    <dbReference type="NCBI Taxonomy" id="334735"/>
    <lineage>
        <taxon>Bacteria</taxon>
        <taxon>Bacillati</taxon>
        <taxon>Bacillota</taxon>
        <taxon>Bacilli</taxon>
        <taxon>Bacillales</taxon>
        <taxon>Caryophanaceae</taxon>
        <taxon>Sporosarcina</taxon>
    </lineage>
</organism>
<keyword evidence="2" id="KW-0472">Membrane</keyword>
<protein>
    <submittedName>
        <fullName evidence="3">YggT family protein</fullName>
    </submittedName>
</protein>
<feature type="transmembrane region" description="Helical" evidence="2">
    <location>
        <begin position="60"/>
        <end position="82"/>
    </location>
</feature>
<feature type="transmembrane region" description="Helical" evidence="2">
    <location>
        <begin position="9"/>
        <end position="31"/>
    </location>
</feature>
<evidence type="ECO:0000313" key="4">
    <source>
        <dbReference type="Proteomes" id="UP001596071"/>
    </source>
</evidence>
<sequence length="98" mass="11319">MELAVIITLLFKLLMNVLDIYMILLIIYILMSWVPASRETTFGRFLGRITEPYLGFFRKFIPPLGMIDISPIVAIFVLNYLIRRGVGEVYYLIIASLT</sequence>
<gene>
    <name evidence="3" type="ORF">ACFPTP_07135</name>
</gene>
<evidence type="ECO:0000256" key="1">
    <source>
        <dbReference type="ARBA" id="ARBA00010894"/>
    </source>
</evidence>
<accession>A0ABW0TYS3</accession>
<proteinExistence type="inferred from homology"/>
<dbReference type="RefSeq" id="WP_381443255.1">
    <property type="nucleotide sequence ID" value="NZ_JBHSNP010000011.1"/>
</dbReference>
<comment type="caution">
    <text evidence="3">The sequence shown here is derived from an EMBL/GenBank/DDBJ whole genome shotgun (WGS) entry which is preliminary data.</text>
</comment>
<dbReference type="EMBL" id="JBHSNP010000011">
    <property type="protein sequence ID" value="MFC5602993.1"/>
    <property type="molecule type" value="Genomic_DNA"/>
</dbReference>
<name>A0ABW0TYS3_9BACL</name>